<evidence type="ECO:0000256" key="4">
    <source>
        <dbReference type="ARBA" id="ARBA00022692"/>
    </source>
</evidence>
<name>A0A2M9X951_9LEPT</name>
<reference evidence="8 9" key="1">
    <citation type="submission" date="2017-07" db="EMBL/GenBank/DDBJ databases">
        <title>Leptospira spp. isolated from tropical soils.</title>
        <authorList>
            <person name="Thibeaux R."/>
            <person name="Iraola G."/>
            <person name="Ferres I."/>
            <person name="Bierque E."/>
            <person name="Girault D."/>
            <person name="Soupe-Gilbert M.-E."/>
            <person name="Picardeau M."/>
            <person name="Goarant C."/>
        </authorList>
    </citation>
    <scope>NUCLEOTIDE SEQUENCE [LARGE SCALE GENOMIC DNA]</scope>
    <source>
        <strain evidence="8 9">MCA1-C-A1</strain>
    </source>
</reference>
<comment type="subcellular location">
    <subcellularLocation>
        <location evidence="1">Cell membrane</location>
        <topology evidence="1">Multi-pass membrane protein</topology>
    </subcellularLocation>
</comment>
<keyword evidence="6 7" id="KW-0472">Membrane</keyword>
<dbReference type="RefSeq" id="WP_100708136.1">
    <property type="nucleotide sequence ID" value="NZ_NPDL01000001.1"/>
</dbReference>
<evidence type="ECO:0000256" key="2">
    <source>
        <dbReference type="ARBA" id="ARBA00006679"/>
    </source>
</evidence>
<evidence type="ECO:0000313" key="8">
    <source>
        <dbReference type="EMBL" id="PJZ24223.1"/>
    </source>
</evidence>
<evidence type="ECO:0000256" key="5">
    <source>
        <dbReference type="ARBA" id="ARBA00022989"/>
    </source>
</evidence>
<feature type="transmembrane region" description="Helical" evidence="7">
    <location>
        <begin position="12"/>
        <end position="34"/>
    </location>
</feature>
<organism evidence="8 9">
    <name type="scientific">Leptospira hartskeerlii</name>
    <dbReference type="NCBI Taxonomy" id="2023177"/>
    <lineage>
        <taxon>Bacteria</taxon>
        <taxon>Pseudomonadati</taxon>
        <taxon>Spirochaetota</taxon>
        <taxon>Spirochaetia</taxon>
        <taxon>Leptospirales</taxon>
        <taxon>Leptospiraceae</taxon>
        <taxon>Leptospira</taxon>
    </lineage>
</organism>
<gene>
    <name evidence="8" type="ORF">CH357_17840</name>
</gene>
<comment type="caution">
    <text evidence="8">The sequence shown here is derived from an EMBL/GenBank/DDBJ whole genome shotgun (WGS) entry which is preliminary data.</text>
</comment>
<dbReference type="PANTHER" id="PTHR33452">
    <property type="entry name" value="OXIDOREDUCTASE CATD-RELATED"/>
    <property type="match status" value="1"/>
</dbReference>
<dbReference type="OrthoDB" id="346004at2"/>
<keyword evidence="3" id="KW-1003">Cell membrane</keyword>
<dbReference type="Pfam" id="PF07681">
    <property type="entry name" value="DoxX"/>
    <property type="match status" value="1"/>
</dbReference>
<dbReference type="Proteomes" id="UP000232196">
    <property type="component" value="Unassembled WGS sequence"/>
</dbReference>
<evidence type="ECO:0000256" key="3">
    <source>
        <dbReference type="ARBA" id="ARBA00022475"/>
    </source>
</evidence>
<evidence type="ECO:0000313" key="9">
    <source>
        <dbReference type="Proteomes" id="UP000232196"/>
    </source>
</evidence>
<keyword evidence="9" id="KW-1185">Reference proteome</keyword>
<evidence type="ECO:0000256" key="6">
    <source>
        <dbReference type="ARBA" id="ARBA00023136"/>
    </source>
</evidence>
<dbReference type="PANTHER" id="PTHR33452:SF1">
    <property type="entry name" value="INNER MEMBRANE PROTEIN YPHA-RELATED"/>
    <property type="match status" value="1"/>
</dbReference>
<keyword evidence="4 7" id="KW-0812">Transmembrane</keyword>
<evidence type="ECO:0000256" key="7">
    <source>
        <dbReference type="SAM" id="Phobius"/>
    </source>
</evidence>
<feature type="transmembrane region" description="Helical" evidence="7">
    <location>
        <begin position="54"/>
        <end position="75"/>
    </location>
</feature>
<protein>
    <submittedName>
        <fullName evidence="8">DoxX family protein</fullName>
    </submittedName>
</protein>
<dbReference type="EMBL" id="NPDN01000010">
    <property type="protein sequence ID" value="PJZ24223.1"/>
    <property type="molecule type" value="Genomic_DNA"/>
</dbReference>
<keyword evidence="5 7" id="KW-1133">Transmembrane helix</keyword>
<dbReference type="InterPro" id="IPR032808">
    <property type="entry name" value="DoxX"/>
</dbReference>
<sequence length="148" mass="16420">MLYNLFQTKEGLGPVFLRLGLAICIFPHGAQKALGWFEGSGFYTAMDYFTETLGVPYVLGVLVIGFEFIGTICFIFGFLTRFWALGLAITLTVAGFTHRDYGFFMNWFGDKGGEGFEYHILAVSAALSLLFRGAGSFSFDKKLGEWSV</sequence>
<dbReference type="GO" id="GO:0005886">
    <property type="term" value="C:plasma membrane"/>
    <property type="evidence" value="ECO:0007669"/>
    <property type="project" value="UniProtKB-SubCell"/>
</dbReference>
<proteinExistence type="inferred from homology"/>
<accession>A0A2M9X951</accession>
<evidence type="ECO:0000256" key="1">
    <source>
        <dbReference type="ARBA" id="ARBA00004651"/>
    </source>
</evidence>
<dbReference type="InterPro" id="IPR051907">
    <property type="entry name" value="DoxX-like_oxidoreductase"/>
</dbReference>
<dbReference type="AlphaFoldDB" id="A0A2M9X951"/>
<comment type="similarity">
    <text evidence="2">Belongs to the DoxX family.</text>
</comment>